<dbReference type="GeneID" id="65128508"/>
<evidence type="ECO:0000313" key="2">
    <source>
        <dbReference type="Proteomes" id="UP000593838"/>
    </source>
</evidence>
<reference evidence="1 2" key="1">
    <citation type="submission" date="2020-07" db="EMBL/GenBank/DDBJ databases">
        <title>Taxonomic proposal: Crassvirales, a new order of highly abundant and diverse bacterial viruses.</title>
        <authorList>
            <person name="Shkoporov A.N."/>
            <person name="Stockdale S.R."/>
            <person name="Guerin E."/>
            <person name="Ross R.P."/>
            <person name="Hill C."/>
        </authorList>
    </citation>
    <scope>NUCLEOTIDE SEQUENCE [LARGE SCALE GENOMIC DNA]</scope>
</reference>
<proteinExistence type="predicted"/>
<sequence length="168" mass="19881">MIINKYTKHSIFSLPQIFYDTFTKYDLKNSEFVNMYTSDMNNPLLSNHIFLVFHNTKTYLIERLKKHRLYYCDYTLTIDRINYRVFAFNKAYSIHSIVNKIDLGLYERLGYQAKLQILNFWNISVDSKVHEYLFNPLAKVTKPVGESISLQDLKYRKAPTAKTEGALL</sequence>
<dbReference type="KEGG" id="vg:65128508"/>
<dbReference type="EMBL" id="MT774375">
    <property type="protein sequence ID" value="QOR58056.1"/>
    <property type="molecule type" value="Genomic_DNA"/>
</dbReference>
<protein>
    <submittedName>
        <fullName evidence="1">Uncharacterized protein</fullName>
    </submittedName>
</protein>
<dbReference type="Proteomes" id="UP000593838">
    <property type="component" value="Segment"/>
</dbReference>
<evidence type="ECO:0000313" key="1">
    <source>
        <dbReference type="EMBL" id="QOR58056.1"/>
    </source>
</evidence>
<dbReference type="RefSeq" id="YP_010110214.1">
    <property type="nucleotide sequence ID" value="NC_055868.1"/>
</dbReference>
<organism evidence="1 2">
    <name type="scientific">uncultured phage cr50_1</name>
    <dbReference type="NCBI Taxonomy" id="2772059"/>
    <lineage>
        <taxon>Viruses</taxon>
        <taxon>Duplodnaviria</taxon>
        <taxon>Heunggongvirae</taxon>
        <taxon>Uroviricota</taxon>
        <taxon>Caudoviricetes</taxon>
        <taxon>Crassvirales</taxon>
        <taxon>Suoliviridae</taxon>
        <taxon>Boorivirinae</taxon>
        <taxon>Cohcovirus</taxon>
        <taxon>Cohcovirus hiberniae</taxon>
    </lineage>
</organism>
<keyword evidence="2" id="KW-1185">Reference proteome</keyword>
<accession>A0A7M1RUT6</accession>
<name>A0A7M1RUT6_9CAUD</name>